<proteinExistence type="predicted"/>
<dbReference type="OrthoDB" id="1115172at2"/>
<evidence type="ECO:0000313" key="2">
    <source>
        <dbReference type="EMBL" id="RXR20784.1"/>
    </source>
</evidence>
<dbReference type="Proteomes" id="UP000290283">
    <property type="component" value="Unassembled WGS sequence"/>
</dbReference>
<protein>
    <recommendedName>
        <fullName evidence="4">Chromosome partitioning protein ParA</fullName>
    </recommendedName>
</protein>
<reference evidence="3" key="1">
    <citation type="submission" date="2019-01" db="EMBL/GenBank/DDBJ databases">
        <title>Cytophagaceae bacterium strain CAR-16.</title>
        <authorList>
            <person name="Chen W.-M."/>
        </authorList>
    </citation>
    <scope>NUCLEOTIDE SEQUENCE [LARGE SCALE GENOMIC DNA]</scope>
    <source>
        <strain evidence="3">LLJ-11</strain>
    </source>
</reference>
<evidence type="ECO:0000256" key="1">
    <source>
        <dbReference type="SAM" id="Coils"/>
    </source>
</evidence>
<accession>A0A4Q1K6G5</accession>
<gene>
    <name evidence="2" type="ORF">EQG63_02285</name>
</gene>
<evidence type="ECO:0008006" key="4">
    <source>
        <dbReference type="Google" id="ProtNLM"/>
    </source>
</evidence>
<keyword evidence="1" id="KW-0175">Coiled coil</keyword>
<keyword evidence="3" id="KW-1185">Reference proteome</keyword>
<name>A0A4Q1K6G5_9FLAO</name>
<dbReference type="AlphaFoldDB" id="A0A4Q1K6G5"/>
<dbReference type="RefSeq" id="WP_129434022.1">
    <property type="nucleotide sequence ID" value="NZ_SBKO01000001.1"/>
</dbReference>
<evidence type="ECO:0000313" key="3">
    <source>
        <dbReference type="Proteomes" id="UP000290283"/>
    </source>
</evidence>
<sequence>MSIKTTVTLLKISTVTILSFAFALGMKYYDSIQKYEKLQELNKIDKEAYANDLKEILSRYDAEVQKNYQLTTQNQNKKGIVVENESKSVRKMKEVPNTSTLYLKKIDSFKTVLKKQNNENSELNTQVSTLKDKNRELASKNLANETIISTSKNLTAINVVANGVRISANNIIETKRFNTTEQVKVCFTLLENKAAIKGYKDIYIQILNPENKVVAKNGEVIDSDNKLLLFSAKTNVYYDNEDLDVCVFVDPNKQQIIKGDYEINIYSGINLIGSTVFSLK</sequence>
<organism evidence="2 3">
    <name type="scientific">Flavobacterium amnicola</name>
    <dbReference type="NCBI Taxonomy" id="2506422"/>
    <lineage>
        <taxon>Bacteria</taxon>
        <taxon>Pseudomonadati</taxon>
        <taxon>Bacteroidota</taxon>
        <taxon>Flavobacteriia</taxon>
        <taxon>Flavobacteriales</taxon>
        <taxon>Flavobacteriaceae</taxon>
        <taxon>Flavobacterium</taxon>
    </lineage>
</organism>
<comment type="caution">
    <text evidence="2">The sequence shown here is derived from an EMBL/GenBank/DDBJ whole genome shotgun (WGS) entry which is preliminary data.</text>
</comment>
<feature type="coiled-coil region" evidence="1">
    <location>
        <begin position="106"/>
        <end position="140"/>
    </location>
</feature>
<dbReference type="EMBL" id="SBKO01000001">
    <property type="protein sequence ID" value="RXR20784.1"/>
    <property type="molecule type" value="Genomic_DNA"/>
</dbReference>